<protein>
    <submittedName>
        <fullName evidence="1">Uncharacterized protein</fullName>
    </submittedName>
</protein>
<keyword evidence="2" id="KW-1185">Reference proteome</keyword>
<proteinExistence type="predicted"/>
<name>A0A7J5TS74_9BACT</name>
<dbReference type="Proteomes" id="UP000488299">
    <property type="component" value="Unassembled WGS sequence"/>
</dbReference>
<evidence type="ECO:0000313" key="1">
    <source>
        <dbReference type="EMBL" id="KAB7725610.1"/>
    </source>
</evidence>
<organism evidence="1 2">
    <name type="scientific">Rudanella paleaurantiibacter</name>
    <dbReference type="NCBI Taxonomy" id="2614655"/>
    <lineage>
        <taxon>Bacteria</taxon>
        <taxon>Pseudomonadati</taxon>
        <taxon>Bacteroidota</taxon>
        <taxon>Cytophagia</taxon>
        <taxon>Cytophagales</taxon>
        <taxon>Cytophagaceae</taxon>
        <taxon>Rudanella</taxon>
    </lineage>
</organism>
<dbReference type="PROSITE" id="PS51257">
    <property type="entry name" value="PROKAR_LIPOPROTEIN"/>
    <property type="match status" value="1"/>
</dbReference>
<comment type="caution">
    <text evidence="1">The sequence shown here is derived from an EMBL/GenBank/DDBJ whole genome shotgun (WGS) entry which is preliminary data.</text>
</comment>
<sequence length="247" mass="26496">MKHLSFFLCLALLTACQSKPDNTGETTDSTSVIDDDTLATTLSTEGPQASPDNFVLIPGEQAGVVRANTSESQLIQILGAENVTKGDTVWGAEGDFYIGTTLFKGTPDQAQIIWKDEQHTRPEMVLIEAAAAEVDKAVPAASASRWATPEGLRIGSTLKEVEKLNGKAFSLYGFDWDYGGNVSSWQTGKLQDPDGKVYLNVQFATGALSPAQEQSYQTVSGDGEFSSANPVMQGLNPTVQHISLSFR</sequence>
<dbReference type="AlphaFoldDB" id="A0A7J5TS74"/>
<reference evidence="1 2" key="1">
    <citation type="submission" date="2019-10" db="EMBL/GenBank/DDBJ databases">
        <title>Rudanella paleaurantiibacter sp. nov., isolated from sludge.</title>
        <authorList>
            <person name="Xu S.Q."/>
        </authorList>
    </citation>
    <scope>NUCLEOTIDE SEQUENCE [LARGE SCALE GENOMIC DNA]</scope>
    <source>
        <strain evidence="1 2">HX-22-17</strain>
    </source>
</reference>
<gene>
    <name evidence="1" type="ORF">F5984_25915</name>
</gene>
<dbReference type="EMBL" id="WELI01000021">
    <property type="protein sequence ID" value="KAB7725610.1"/>
    <property type="molecule type" value="Genomic_DNA"/>
</dbReference>
<accession>A0A7J5TS74</accession>
<dbReference type="RefSeq" id="WP_152127240.1">
    <property type="nucleotide sequence ID" value="NZ_WELI01000021.1"/>
</dbReference>
<evidence type="ECO:0000313" key="2">
    <source>
        <dbReference type="Proteomes" id="UP000488299"/>
    </source>
</evidence>